<name>A5D1U8_PELTS</name>
<sequence length="154" mass="17108">MRKIIYFSDSKFPLAALAGAIHAGLLTAEGKPERGKLWELPFMNLRKNKEGKIITLGKDVRGSEIFAISVKGERGMVYRLIESFLEMYKIKEGELRLIDSGIKDNWLLLAGLFLCRSNFLSPVGRLLASAGIRKAYGRLAKLVQDVKAGLTNVP</sequence>
<dbReference type="Pfam" id="PF11385">
    <property type="entry name" value="DUF3189"/>
    <property type="match status" value="1"/>
</dbReference>
<dbReference type="HOGENOM" id="CLU_134391_0_0_9"/>
<accession>A5D1U8</accession>
<organism evidence="1 2">
    <name type="scientific">Pelotomaculum thermopropionicum (strain DSM 13744 / JCM 10971 / SI)</name>
    <dbReference type="NCBI Taxonomy" id="370438"/>
    <lineage>
        <taxon>Bacteria</taxon>
        <taxon>Bacillati</taxon>
        <taxon>Bacillota</taxon>
        <taxon>Clostridia</taxon>
        <taxon>Eubacteriales</taxon>
        <taxon>Desulfotomaculaceae</taxon>
        <taxon>Pelotomaculum</taxon>
    </lineage>
</organism>
<gene>
    <name evidence="1" type="ordered locus">PTH_1611</name>
</gene>
<proteinExistence type="predicted"/>
<dbReference type="InterPro" id="IPR021525">
    <property type="entry name" value="DUF3189"/>
</dbReference>
<evidence type="ECO:0000313" key="2">
    <source>
        <dbReference type="Proteomes" id="UP000006556"/>
    </source>
</evidence>
<dbReference type="EMBL" id="AP009389">
    <property type="protein sequence ID" value="BAF59792.1"/>
    <property type="molecule type" value="Genomic_DNA"/>
</dbReference>
<dbReference type="AlphaFoldDB" id="A5D1U8"/>
<keyword evidence="2" id="KW-1185">Reference proteome</keyword>
<evidence type="ECO:0000313" key="1">
    <source>
        <dbReference type="EMBL" id="BAF59792.1"/>
    </source>
</evidence>
<dbReference type="STRING" id="370438.PTH_1611"/>
<dbReference type="Proteomes" id="UP000006556">
    <property type="component" value="Chromosome"/>
</dbReference>
<dbReference type="KEGG" id="pth:PTH_1611"/>
<reference evidence="2" key="1">
    <citation type="journal article" date="2008" name="Genome Res.">
        <title>The genome of Pelotomaculum thermopropionicum reveals niche-associated evolution in anaerobic microbiota.</title>
        <authorList>
            <person name="Kosaka T."/>
            <person name="Kato S."/>
            <person name="Shimoyama T."/>
            <person name="Ishii S."/>
            <person name="Abe T."/>
            <person name="Watanabe K."/>
        </authorList>
    </citation>
    <scope>NUCLEOTIDE SEQUENCE [LARGE SCALE GENOMIC DNA]</scope>
    <source>
        <strain evidence="2">DSM 13744 / JCM 10971 / SI</strain>
    </source>
</reference>
<protein>
    <submittedName>
        <fullName evidence="1">Hypothetical membrane protein</fullName>
    </submittedName>
</protein>